<name>A0A0P7ZLP1_9CYAN</name>
<keyword evidence="5 7" id="KW-0456">Lyase</keyword>
<dbReference type="AlphaFoldDB" id="A0A0P7ZLP1"/>
<dbReference type="HAMAP" id="MF_02065">
    <property type="entry name" value="MltG"/>
    <property type="match status" value="1"/>
</dbReference>
<dbReference type="NCBIfam" id="TIGR00247">
    <property type="entry name" value="endolytic transglycosylase MltG"/>
    <property type="match status" value="1"/>
</dbReference>
<protein>
    <recommendedName>
        <fullName evidence="7">Endolytic murein transglycosylase</fullName>
        <ecNumber evidence="7">4.2.2.29</ecNumber>
    </recommendedName>
    <alternativeName>
        <fullName evidence="7">Peptidoglycan lytic transglycosylase</fullName>
    </alternativeName>
    <alternativeName>
        <fullName evidence="7">Peptidoglycan polymerization terminase</fullName>
    </alternativeName>
</protein>
<evidence type="ECO:0000313" key="9">
    <source>
        <dbReference type="EMBL" id="KPQ35891.1"/>
    </source>
</evidence>
<dbReference type="EC" id="4.2.2.29" evidence="7"/>
<accession>A0A0P7ZLP1</accession>
<evidence type="ECO:0000256" key="5">
    <source>
        <dbReference type="ARBA" id="ARBA00023239"/>
    </source>
</evidence>
<evidence type="ECO:0000256" key="3">
    <source>
        <dbReference type="ARBA" id="ARBA00022989"/>
    </source>
</evidence>
<dbReference type="PANTHER" id="PTHR30518:SF2">
    <property type="entry name" value="ENDOLYTIC MUREIN TRANSGLYCOSYLASE"/>
    <property type="match status" value="1"/>
</dbReference>
<evidence type="ECO:0000256" key="2">
    <source>
        <dbReference type="ARBA" id="ARBA00022692"/>
    </source>
</evidence>
<dbReference type="CDD" id="cd08010">
    <property type="entry name" value="MltG_like"/>
    <property type="match status" value="1"/>
</dbReference>
<dbReference type="Gene3D" id="3.30.160.60">
    <property type="entry name" value="Classic Zinc Finger"/>
    <property type="match status" value="1"/>
</dbReference>
<dbReference type="EMBL" id="LJZR01000009">
    <property type="protein sequence ID" value="KPQ35891.1"/>
    <property type="molecule type" value="Genomic_DNA"/>
</dbReference>
<organism evidence="9 10">
    <name type="scientific">Phormidesmis priestleyi Ana</name>
    <dbReference type="NCBI Taxonomy" id="1666911"/>
    <lineage>
        <taxon>Bacteria</taxon>
        <taxon>Bacillati</taxon>
        <taxon>Cyanobacteriota</taxon>
        <taxon>Cyanophyceae</taxon>
        <taxon>Leptolyngbyales</taxon>
        <taxon>Leptolyngbyaceae</taxon>
        <taxon>Phormidesmis</taxon>
    </lineage>
</organism>
<comment type="function">
    <text evidence="7">Functions as a peptidoglycan terminase that cleaves nascent peptidoglycan strands endolytically to terminate their elongation.</text>
</comment>
<feature type="compositionally biased region" description="Basic and acidic residues" evidence="8">
    <location>
        <begin position="340"/>
        <end position="356"/>
    </location>
</feature>
<sequence length="368" mass="40902">MRRSKRLFTIVLLALAGMVAGQSWAWWSWAKSPVMASDEVGESAIAEENLVQVQIPEGTATNQIGEDLEAAGLIRSTTAWKILNKWKSFRNEGVGVQAGSYVISPNQSLSEIARIIWEGDVIQQSFTVPEGWNRTQMAERFEAEGLTSAEEFLAATEDIPYDRYPWLPEGIPHLEGFLYPDTYQIDSGLITAADLVDIMLSRFEQVALPIYQSQPDRYSLLDWVTLASLVEKEAVVAEERDQIASVFARRLEEGMTMGSDPTVEYGLGIVQTPENPLTYAQVETPNPYNTYINPGLTPTPIASPGIASLKASVDPAPTEYLYFVARYDGTHVFSRTLAEHESAQGKIRDRIDRETAETTETTQPRTAD</sequence>
<dbReference type="PATRIC" id="fig|1666911.3.peg.4043"/>
<keyword evidence="2 7" id="KW-0812">Transmembrane</keyword>
<proteinExistence type="inferred from homology"/>
<dbReference type="GO" id="GO:0008932">
    <property type="term" value="F:lytic endotransglycosylase activity"/>
    <property type="evidence" value="ECO:0007669"/>
    <property type="project" value="UniProtKB-UniRule"/>
</dbReference>
<evidence type="ECO:0000256" key="4">
    <source>
        <dbReference type="ARBA" id="ARBA00023136"/>
    </source>
</evidence>
<dbReference type="Gene3D" id="3.30.1490.480">
    <property type="entry name" value="Endolytic murein transglycosylase"/>
    <property type="match status" value="1"/>
</dbReference>
<comment type="caution">
    <text evidence="9">The sequence shown here is derived from an EMBL/GenBank/DDBJ whole genome shotgun (WGS) entry which is preliminary data.</text>
</comment>
<dbReference type="PANTHER" id="PTHR30518">
    <property type="entry name" value="ENDOLYTIC MUREIN TRANSGLYCOSYLASE"/>
    <property type="match status" value="1"/>
</dbReference>
<evidence type="ECO:0000313" key="10">
    <source>
        <dbReference type="Proteomes" id="UP000050465"/>
    </source>
</evidence>
<dbReference type="InterPro" id="IPR003770">
    <property type="entry name" value="MLTG-like"/>
</dbReference>
<keyword evidence="4 7" id="KW-0472">Membrane</keyword>
<keyword evidence="3 7" id="KW-1133">Transmembrane helix</keyword>
<comment type="catalytic activity">
    <reaction evidence="7">
        <text>a peptidoglycan chain = a peptidoglycan chain with N-acetyl-1,6-anhydromuramyl-[peptide] at the reducing end + a peptidoglycan chain with N-acetylglucosamine at the non-reducing end.</text>
        <dbReference type="EC" id="4.2.2.29"/>
    </reaction>
</comment>
<evidence type="ECO:0000256" key="6">
    <source>
        <dbReference type="ARBA" id="ARBA00023316"/>
    </source>
</evidence>
<dbReference type="Proteomes" id="UP000050465">
    <property type="component" value="Unassembled WGS sequence"/>
</dbReference>
<feature type="region of interest" description="Disordered" evidence="8">
    <location>
        <begin position="340"/>
        <end position="368"/>
    </location>
</feature>
<feature type="site" description="Important for catalytic activity" evidence="7">
    <location>
        <position position="233"/>
    </location>
</feature>
<evidence type="ECO:0000256" key="1">
    <source>
        <dbReference type="ARBA" id="ARBA00022475"/>
    </source>
</evidence>
<dbReference type="GO" id="GO:0071555">
    <property type="term" value="P:cell wall organization"/>
    <property type="evidence" value="ECO:0007669"/>
    <property type="project" value="UniProtKB-KW"/>
</dbReference>
<dbReference type="GO" id="GO:0009252">
    <property type="term" value="P:peptidoglycan biosynthetic process"/>
    <property type="evidence" value="ECO:0007669"/>
    <property type="project" value="UniProtKB-UniRule"/>
</dbReference>
<evidence type="ECO:0000256" key="8">
    <source>
        <dbReference type="SAM" id="MobiDB-lite"/>
    </source>
</evidence>
<reference evidence="9 10" key="1">
    <citation type="submission" date="2015-09" db="EMBL/GenBank/DDBJ databases">
        <title>Identification and resolution of microdiversity through metagenomic sequencing of parallel consortia.</title>
        <authorList>
            <person name="Nelson W.C."/>
            <person name="Romine M.F."/>
            <person name="Lindemann S.R."/>
        </authorList>
    </citation>
    <scope>NUCLEOTIDE SEQUENCE [LARGE SCALE GENOMIC DNA]</scope>
    <source>
        <strain evidence="9">Ana</strain>
    </source>
</reference>
<dbReference type="Pfam" id="PF02618">
    <property type="entry name" value="YceG"/>
    <property type="match status" value="1"/>
</dbReference>
<dbReference type="STRING" id="1666911.HLUCCA11_08325"/>
<dbReference type="GO" id="GO:0005886">
    <property type="term" value="C:plasma membrane"/>
    <property type="evidence" value="ECO:0007669"/>
    <property type="project" value="UniProtKB-UniRule"/>
</dbReference>
<evidence type="ECO:0000256" key="7">
    <source>
        <dbReference type="HAMAP-Rule" id="MF_02065"/>
    </source>
</evidence>
<comment type="similarity">
    <text evidence="7">Belongs to the transglycosylase MltG family.</text>
</comment>
<gene>
    <name evidence="7" type="primary">mltG</name>
    <name evidence="9" type="ORF">HLUCCA11_08325</name>
</gene>
<keyword evidence="6 7" id="KW-0961">Cell wall biogenesis/degradation</keyword>
<keyword evidence="1 7" id="KW-1003">Cell membrane</keyword>